<organism evidence="2">
    <name type="scientific">uncultured Solirubrobacteraceae bacterium</name>
    <dbReference type="NCBI Taxonomy" id="1162706"/>
    <lineage>
        <taxon>Bacteria</taxon>
        <taxon>Bacillati</taxon>
        <taxon>Actinomycetota</taxon>
        <taxon>Thermoleophilia</taxon>
        <taxon>Solirubrobacterales</taxon>
        <taxon>Solirubrobacteraceae</taxon>
        <taxon>environmental samples</taxon>
    </lineage>
</organism>
<sequence length="100" mass="11176">MPDWTFLTNHAHVLLCITRDPEARLRDIAQLVGITERAAQRIVAELEAGGYLTRKRDGRRNHYDVHADVPLRHPIERDHTVGEILAVLRDRAPAAGAAPA</sequence>
<dbReference type="InterPro" id="IPR036388">
    <property type="entry name" value="WH-like_DNA-bd_sf"/>
</dbReference>
<proteinExistence type="predicted"/>
<dbReference type="Gene3D" id="1.10.10.10">
    <property type="entry name" value="Winged helix-like DNA-binding domain superfamily/Winged helix DNA-binding domain"/>
    <property type="match status" value="1"/>
</dbReference>
<dbReference type="AlphaFoldDB" id="A0A6J4R5R0"/>
<dbReference type="GO" id="GO:0003700">
    <property type="term" value="F:DNA-binding transcription factor activity"/>
    <property type="evidence" value="ECO:0007669"/>
    <property type="project" value="InterPro"/>
</dbReference>
<evidence type="ECO:0000313" key="2">
    <source>
        <dbReference type="EMBL" id="CAA9464855.1"/>
    </source>
</evidence>
<gene>
    <name evidence="2" type="ORF">AVDCRST_MAG65-172</name>
</gene>
<evidence type="ECO:0000259" key="1">
    <source>
        <dbReference type="Pfam" id="PF12802"/>
    </source>
</evidence>
<dbReference type="InterPro" id="IPR000835">
    <property type="entry name" value="HTH_MarR-typ"/>
</dbReference>
<feature type="domain" description="HTH marR-type" evidence="1">
    <location>
        <begin position="9"/>
        <end position="58"/>
    </location>
</feature>
<protein>
    <recommendedName>
        <fullName evidence="1">HTH marR-type domain-containing protein</fullName>
    </recommendedName>
</protein>
<reference evidence="2" key="1">
    <citation type="submission" date="2020-02" db="EMBL/GenBank/DDBJ databases">
        <authorList>
            <person name="Meier V. D."/>
        </authorList>
    </citation>
    <scope>NUCLEOTIDE SEQUENCE</scope>
    <source>
        <strain evidence="2">AVDCRST_MAG65</strain>
    </source>
</reference>
<dbReference type="SUPFAM" id="SSF46785">
    <property type="entry name" value="Winged helix' DNA-binding domain"/>
    <property type="match status" value="1"/>
</dbReference>
<dbReference type="Pfam" id="PF12802">
    <property type="entry name" value="MarR_2"/>
    <property type="match status" value="1"/>
</dbReference>
<dbReference type="InterPro" id="IPR036390">
    <property type="entry name" value="WH_DNA-bd_sf"/>
</dbReference>
<accession>A0A6J4R5R0</accession>
<name>A0A6J4R5R0_9ACTN</name>
<dbReference type="EMBL" id="CADCVL010000031">
    <property type="protein sequence ID" value="CAA9464855.1"/>
    <property type="molecule type" value="Genomic_DNA"/>
</dbReference>